<keyword evidence="7 9" id="KW-0675">Receptor</keyword>
<comment type="similarity">
    <text evidence="9">Belongs to the G-protein coupled receptor 1 family.</text>
</comment>
<evidence type="ECO:0000256" key="6">
    <source>
        <dbReference type="ARBA" id="ARBA00023136"/>
    </source>
</evidence>
<dbReference type="CDD" id="cd00637">
    <property type="entry name" value="7tm_classA_rhodopsin-like"/>
    <property type="match status" value="2"/>
</dbReference>
<evidence type="ECO:0000256" key="7">
    <source>
        <dbReference type="ARBA" id="ARBA00023170"/>
    </source>
</evidence>
<feature type="transmembrane region" description="Helical" evidence="10">
    <location>
        <begin position="411"/>
        <end position="434"/>
    </location>
</feature>
<feature type="transmembrane region" description="Helical" evidence="10">
    <location>
        <begin position="287"/>
        <end position="315"/>
    </location>
</feature>
<gene>
    <name evidence="12" type="ORF">PLOB_00013542</name>
</gene>
<keyword evidence="8 9" id="KW-0807">Transducer</keyword>
<evidence type="ECO:0000256" key="1">
    <source>
        <dbReference type="ARBA" id="ARBA00004651"/>
    </source>
</evidence>
<evidence type="ECO:0000256" key="5">
    <source>
        <dbReference type="ARBA" id="ARBA00023040"/>
    </source>
</evidence>
<evidence type="ECO:0000256" key="9">
    <source>
        <dbReference type="RuleBase" id="RU000688"/>
    </source>
</evidence>
<feature type="transmembrane region" description="Helical" evidence="10">
    <location>
        <begin position="497"/>
        <end position="519"/>
    </location>
</feature>
<keyword evidence="4 10" id="KW-1133">Transmembrane helix</keyword>
<proteinExistence type="inferred from homology"/>
<dbReference type="Pfam" id="PF00001">
    <property type="entry name" value="7tm_1"/>
    <property type="match status" value="2"/>
</dbReference>
<feature type="transmembrane region" description="Helical" evidence="10">
    <location>
        <begin position="63"/>
        <end position="87"/>
    </location>
</feature>
<dbReference type="PROSITE" id="PS00237">
    <property type="entry name" value="G_PROTEIN_RECEP_F1_1"/>
    <property type="match status" value="2"/>
</dbReference>
<dbReference type="SUPFAM" id="SSF81321">
    <property type="entry name" value="Family A G protein-coupled receptor-like"/>
    <property type="match status" value="2"/>
</dbReference>
<feature type="transmembrane region" description="Helical" evidence="10">
    <location>
        <begin position="531"/>
        <end position="551"/>
    </location>
</feature>
<feature type="domain" description="G-protein coupled receptors family 1 profile" evidence="11">
    <location>
        <begin position="43"/>
        <end position="249"/>
    </location>
</feature>
<keyword evidence="3 9" id="KW-0812">Transmembrane</keyword>
<feature type="transmembrane region" description="Helical" evidence="10">
    <location>
        <begin position="99"/>
        <end position="126"/>
    </location>
</feature>
<evidence type="ECO:0000256" key="2">
    <source>
        <dbReference type="ARBA" id="ARBA00022475"/>
    </source>
</evidence>
<evidence type="ECO:0000259" key="11">
    <source>
        <dbReference type="PROSITE" id="PS50262"/>
    </source>
</evidence>
<comment type="caution">
    <text evidence="12">The sequence shown here is derived from an EMBL/GenBank/DDBJ whole genome shotgun (WGS) entry which is preliminary data.</text>
</comment>
<protein>
    <recommendedName>
        <fullName evidence="11">G-protein coupled receptors family 1 profile domain-containing protein</fullName>
    </recommendedName>
</protein>
<reference evidence="12 13" key="1">
    <citation type="submission" date="2022-05" db="EMBL/GenBank/DDBJ databases">
        <authorList>
            <consortium name="Genoscope - CEA"/>
            <person name="William W."/>
        </authorList>
    </citation>
    <scope>NUCLEOTIDE SEQUENCE [LARGE SCALE GENOMIC DNA]</scope>
</reference>
<feature type="transmembrane region" description="Helical" evidence="10">
    <location>
        <begin position="233"/>
        <end position="255"/>
    </location>
</feature>
<evidence type="ECO:0000313" key="13">
    <source>
        <dbReference type="Proteomes" id="UP001159405"/>
    </source>
</evidence>
<dbReference type="PANTHER" id="PTHR24249">
    <property type="entry name" value="HISTAMINE RECEPTOR-RELATED G-PROTEIN COUPLED RECEPTOR"/>
    <property type="match status" value="1"/>
</dbReference>
<dbReference type="PRINTS" id="PR00237">
    <property type="entry name" value="GPCRRHODOPSN"/>
</dbReference>
<dbReference type="InterPro" id="IPR050569">
    <property type="entry name" value="TAAR"/>
</dbReference>
<evidence type="ECO:0000313" key="12">
    <source>
        <dbReference type="EMBL" id="CAH3173305.1"/>
    </source>
</evidence>
<keyword evidence="5 9" id="KW-0297">G-protein coupled receptor</keyword>
<feature type="transmembrane region" description="Helical" evidence="10">
    <location>
        <begin position="367"/>
        <end position="390"/>
    </location>
</feature>
<feature type="transmembrane region" description="Helical" evidence="10">
    <location>
        <begin position="440"/>
        <end position="461"/>
    </location>
</feature>
<sequence>MEVTFDLCNEVLKKFYGKPDDVYPLYLVMCVLNGVLSLTSVLGNISIIFALKKTSSIPLSTRSLLQCLALTDLATGFLGHPLYIAIMSGIRQEYSCENIHVILFSFFMIEGLLLSASFTTVTLMGVDRFLAIFLHLRYNELVTPKRTVTVVLALWIFGLVTTIISVFWYFKAGETLLLIFGYNCTLLLSIIYIKLFSVARQHAACINSQAQVAIHLSNFTSMTRSKNLAIKTFYVYVVFLLCYCPYLIVLTVLFVRDAAYAEVKMAASLKLCNEVLMKYYGKPEEVYPLYIVMCVLNGFLSVTAVFGNASLISALRKTSSIPSSTRTLLWCLAITDLTTGVLGHPLYISVISKVRQNYSCENVHETLLAFFLIQASLTGCSLMVVTFIGVDRFLAIYLHLRYNELVTTKRIITVVLASWTFSLATIFICVFWYFKVGEVVLLIVAYCSTVLLSIIYIKLFLVARQHAASVNSQAQVAMHLSSFTSMARIKNLAIKTFYVYVVFLLCYCPYLITLTLLLVSPQPNAAVKGAIQLTTVLVLLNSSLNPVVFGWKMKEVRQIVKNDFQKFIFWKAEDV</sequence>
<keyword evidence="2" id="KW-1003">Cell membrane</keyword>
<dbReference type="EMBL" id="CALNXK010000180">
    <property type="protein sequence ID" value="CAH3173305.1"/>
    <property type="molecule type" value="Genomic_DNA"/>
</dbReference>
<name>A0ABN8R2R5_9CNID</name>
<dbReference type="InterPro" id="IPR017452">
    <property type="entry name" value="GPCR_Rhodpsn_7TM"/>
</dbReference>
<feature type="domain" description="G-protein coupled receptors family 1 profile" evidence="11">
    <location>
        <begin position="307"/>
        <end position="549"/>
    </location>
</feature>
<dbReference type="InterPro" id="IPR000276">
    <property type="entry name" value="GPCR_Rhodpsn"/>
</dbReference>
<evidence type="ECO:0000256" key="3">
    <source>
        <dbReference type="ARBA" id="ARBA00022692"/>
    </source>
</evidence>
<feature type="transmembrane region" description="Helical" evidence="10">
    <location>
        <begin position="176"/>
        <end position="193"/>
    </location>
</feature>
<evidence type="ECO:0000256" key="8">
    <source>
        <dbReference type="ARBA" id="ARBA00023224"/>
    </source>
</evidence>
<keyword evidence="13" id="KW-1185">Reference proteome</keyword>
<accession>A0ABN8R2R5</accession>
<dbReference type="PANTHER" id="PTHR24249:SF372">
    <property type="entry name" value="G-PROTEIN COUPLED RECEPTORS FAMILY 1 PROFILE DOMAIN-CONTAINING PROTEIN"/>
    <property type="match status" value="1"/>
</dbReference>
<dbReference type="PROSITE" id="PS50262">
    <property type="entry name" value="G_PROTEIN_RECEP_F1_2"/>
    <property type="match status" value="2"/>
</dbReference>
<keyword evidence="6 10" id="KW-0472">Membrane</keyword>
<organism evidence="12 13">
    <name type="scientific">Porites lobata</name>
    <dbReference type="NCBI Taxonomy" id="104759"/>
    <lineage>
        <taxon>Eukaryota</taxon>
        <taxon>Metazoa</taxon>
        <taxon>Cnidaria</taxon>
        <taxon>Anthozoa</taxon>
        <taxon>Hexacorallia</taxon>
        <taxon>Scleractinia</taxon>
        <taxon>Fungiina</taxon>
        <taxon>Poritidae</taxon>
        <taxon>Porites</taxon>
    </lineage>
</organism>
<feature type="transmembrane region" description="Helical" evidence="10">
    <location>
        <begin position="147"/>
        <end position="170"/>
    </location>
</feature>
<dbReference type="Proteomes" id="UP001159405">
    <property type="component" value="Unassembled WGS sequence"/>
</dbReference>
<dbReference type="Gene3D" id="1.20.1070.10">
    <property type="entry name" value="Rhodopsin 7-helix transmembrane proteins"/>
    <property type="match status" value="2"/>
</dbReference>
<evidence type="ECO:0000256" key="4">
    <source>
        <dbReference type="ARBA" id="ARBA00022989"/>
    </source>
</evidence>
<feature type="transmembrane region" description="Helical" evidence="10">
    <location>
        <begin position="25"/>
        <end position="51"/>
    </location>
</feature>
<feature type="transmembrane region" description="Helical" evidence="10">
    <location>
        <begin position="327"/>
        <end position="347"/>
    </location>
</feature>
<comment type="subcellular location">
    <subcellularLocation>
        <location evidence="1">Cell membrane</location>
        <topology evidence="1">Multi-pass membrane protein</topology>
    </subcellularLocation>
</comment>
<evidence type="ECO:0000256" key="10">
    <source>
        <dbReference type="SAM" id="Phobius"/>
    </source>
</evidence>